<evidence type="ECO:0000256" key="1">
    <source>
        <dbReference type="SAM" id="Coils"/>
    </source>
</evidence>
<sequence length="217" mass="24363">MESTNFVLTYTITMSFLSTEARRGRQEKAPLLGSGSDGDDMPSEAQEHSDVSSEKSSLATSTHGEQEPSIPRTLNLEFGSVASPLPPTPGLQADNGPKILEAFEDLMSKRSVYRDTKSIYGTIVDEINSLARQYNEEQEKAPIRPPKGTWFHAERKQFDRKKAEHEEKLKFILRLRQAMIDDDETKARQQLAEARDAVKEAQAKLDALRRGKKLSKA</sequence>
<keyword evidence="1" id="KW-0175">Coiled coil</keyword>
<gene>
    <name evidence="3" type="ORF">CONLIGDRAFT_690592</name>
</gene>
<feature type="compositionally biased region" description="Polar residues" evidence="2">
    <location>
        <begin position="54"/>
        <end position="63"/>
    </location>
</feature>
<dbReference type="AlphaFoldDB" id="A0A1J7IB76"/>
<dbReference type="OrthoDB" id="5239501at2759"/>
<dbReference type="InParanoid" id="A0A1J7IB76"/>
<evidence type="ECO:0000313" key="4">
    <source>
        <dbReference type="Proteomes" id="UP000182658"/>
    </source>
</evidence>
<evidence type="ECO:0000313" key="3">
    <source>
        <dbReference type="EMBL" id="OIW24935.1"/>
    </source>
</evidence>
<keyword evidence="4" id="KW-1185">Reference proteome</keyword>
<evidence type="ECO:0000256" key="2">
    <source>
        <dbReference type="SAM" id="MobiDB-lite"/>
    </source>
</evidence>
<protein>
    <submittedName>
        <fullName evidence="3">Uncharacterized protein</fullName>
    </submittedName>
</protein>
<organism evidence="3 4">
    <name type="scientific">Coniochaeta ligniaria NRRL 30616</name>
    <dbReference type="NCBI Taxonomy" id="1408157"/>
    <lineage>
        <taxon>Eukaryota</taxon>
        <taxon>Fungi</taxon>
        <taxon>Dikarya</taxon>
        <taxon>Ascomycota</taxon>
        <taxon>Pezizomycotina</taxon>
        <taxon>Sordariomycetes</taxon>
        <taxon>Sordariomycetidae</taxon>
        <taxon>Coniochaetales</taxon>
        <taxon>Coniochaetaceae</taxon>
        <taxon>Coniochaeta</taxon>
    </lineage>
</organism>
<dbReference type="Proteomes" id="UP000182658">
    <property type="component" value="Unassembled WGS sequence"/>
</dbReference>
<feature type="region of interest" description="Disordered" evidence="2">
    <location>
        <begin position="19"/>
        <end position="74"/>
    </location>
</feature>
<feature type="coiled-coil region" evidence="1">
    <location>
        <begin position="184"/>
        <end position="211"/>
    </location>
</feature>
<reference evidence="3 4" key="1">
    <citation type="submission" date="2016-10" db="EMBL/GenBank/DDBJ databases">
        <title>Draft genome sequence of Coniochaeta ligniaria NRRL30616, a lignocellulolytic fungus for bioabatement of inhibitors in plant biomass hydrolysates.</title>
        <authorList>
            <consortium name="DOE Joint Genome Institute"/>
            <person name="Jimenez D.J."/>
            <person name="Hector R.E."/>
            <person name="Riley R."/>
            <person name="Sun H."/>
            <person name="Grigoriev I.V."/>
            <person name="Van Elsas J.D."/>
            <person name="Nichols N.N."/>
        </authorList>
    </citation>
    <scope>NUCLEOTIDE SEQUENCE [LARGE SCALE GENOMIC DNA]</scope>
    <source>
        <strain evidence="3 4">NRRL 30616</strain>
    </source>
</reference>
<accession>A0A1J7IB76</accession>
<dbReference type="EMBL" id="KV875102">
    <property type="protein sequence ID" value="OIW24935.1"/>
    <property type="molecule type" value="Genomic_DNA"/>
</dbReference>
<proteinExistence type="predicted"/>
<name>A0A1J7IB76_9PEZI</name>